<keyword evidence="3" id="KW-1185">Reference proteome</keyword>
<gene>
    <name evidence="2" type="ORF">HYPSUDRAFT_67679</name>
</gene>
<feature type="region of interest" description="Disordered" evidence="1">
    <location>
        <begin position="321"/>
        <end position="350"/>
    </location>
</feature>
<dbReference type="OrthoDB" id="3351042at2759"/>
<dbReference type="EMBL" id="KN817557">
    <property type="protein sequence ID" value="KJA21552.1"/>
    <property type="molecule type" value="Genomic_DNA"/>
</dbReference>
<dbReference type="OMA" id="WTTSARP"/>
<proteinExistence type="predicted"/>
<reference evidence="3" key="1">
    <citation type="submission" date="2014-04" db="EMBL/GenBank/DDBJ databases">
        <title>Evolutionary Origins and Diversification of the Mycorrhizal Mutualists.</title>
        <authorList>
            <consortium name="DOE Joint Genome Institute"/>
            <consortium name="Mycorrhizal Genomics Consortium"/>
            <person name="Kohler A."/>
            <person name="Kuo A."/>
            <person name="Nagy L.G."/>
            <person name="Floudas D."/>
            <person name="Copeland A."/>
            <person name="Barry K.W."/>
            <person name="Cichocki N."/>
            <person name="Veneault-Fourrey C."/>
            <person name="LaButti K."/>
            <person name="Lindquist E.A."/>
            <person name="Lipzen A."/>
            <person name="Lundell T."/>
            <person name="Morin E."/>
            <person name="Murat C."/>
            <person name="Riley R."/>
            <person name="Ohm R."/>
            <person name="Sun H."/>
            <person name="Tunlid A."/>
            <person name="Henrissat B."/>
            <person name="Grigoriev I.V."/>
            <person name="Hibbett D.S."/>
            <person name="Martin F."/>
        </authorList>
    </citation>
    <scope>NUCLEOTIDE SEQUENCE [LARGE SCALE GENOMIC DNA]</scope>
    <source>
        <strain evidence="3">FD-334 SS-4</strain>
    </source>
</reference>
<evidence type="ECO:0000313" key="2">
    <source>
        <dbReference type="EMBL" id="KJA21552.1"/>
    </source>
</evidence>
<dbReference type="AlphaFoldDB" id="A0A0D2L420"/>
<feature type="compositionally biased region" description="Basic and acidic residues" evidence="1">
    <location>
        <begin position="329"/>
        <end position="339"/>
    </location>
</feature>
<dbReference type="STRING" id="945553.A0A0D2L420"/>
<protein>
    <submittedName>
        <fullName evidence="2">Uncharacterized protein</fullName>
    </submittedName>
</protein>
<sequence length="393" mass="42085">MGPVSDMVVSTIGDSILVELGMHTGFELSVRVANDLVFDKPIKHIVPIHSKRLETTGVKVLLITLKYKHTMSDAALGFYRSSLHTDSSLFSAVKDYLAVEKGWFSPYLFASGRRPIIPRNLKPDIIFCHGPFLSGDYRIGETLLAEAASVIALCNAPDPVPAPEPEPSSLAELRKGLSELSIPNLASVFHRSRSPSPVPDAALASPPPPPPPRRMLITVLGLRPHRALWTSSARPSESVLNYILLNGCPALVVPVKSGAPLVAWDGMTLAQLWEIVLPAADGARSPGGKFEGVVDIVFEFVDLCIDWARVVVASPEDTNGAVGSTGALTEHEESAEGNEKSANGDGDASGRAKEALKDAITLLVAAAIRSKESKDARKELDADRSGIAMWRIP</sequence>
<organism evidence="2 3">
    <name type="scientific">Hypholoma sublateritium (strain FD-334 SS-4)</name>
    <dbReference type="NCBI Taxonomy" id="945553"/>
    <lineage>
        <taxon>Eukaryota</taxon>
        <taxon>Fungi</taxon>
        <taxon>Dikarya</taxon>
        <taxon>Basidiomycota</taxon>
        <taxon>Agaricomycotina</taxon>
        <taxon>Agaricomycetes</taxon>
        <taxon>Agaricomycetidae</taxon>
        <taxon>Agaricales</taxon>
        <taxon>Agaricineae</taxon>
        <taxon>Strophariaceae</taxon>
        <taxon>Hypholoma</taxon>
    </lineage>
</organism>
<evidence type="ECO:0000256" key="1">
    <source>
        <dbReference type="SAM" id="MobiDB-lite"/>
    </source>
</evidence>
<accession>A0A0D2L420</accession>
<evidence type="ECO:0000313" key="3">
    <source>
        <dbReference type="Proteomes" id="UP000054270"/>
    </source>
</evidence>
<dbReference type="Proteomes" id="UP000054270">
    <property type="component" value="Unassembled WGS sequence"/>
</dbReference>
<feature type="region of interest" description="Disordered" evidence="1">
    <location>
        <begin position="191"/>
        <end position="210"/>
    </location>
</feature>
<name>A0A0D2L420_HYPSF</name>